<evidence type="ECO:0000256" key="4">
    <source>
        <dbReference type="ARBA" id="ARBA00022452"/>
    </source>
</evidence>
<comment type="similarity">
    <text evidence="2">Belongs to the outer membrane factor (OMF) (TC 1.B.17) family.</text>
</comment>
<dbReference type="EMBL" id="JAEEFW010000004">
    <property type="protein sequence ID" value="MBU4633455.1"/>
    <property type="molecule type" value="Genomic_DNA"/>
</dbReference>
<dbReference type="GO" id="GO:1990281">
    <property type="term" value="C:efflux pump complex"/>
    <property type="evidence" value="ECO:0007669"/>
    <property type="project" value="TreeGrafter"/>
</dbReference>
<keyword evidence="5" id="KW-0812">Transmembrane</keyword>
<comment type="subcellular location">
    <subcellularLocation>
        <location evidence="1">Cell outer membrane</location>
    </subcellularLocation>
</comment>
<keyword evidence="3" id="KW-0813">Transport</keyword>
<evidence type="ECO:0000313" key="10">
    <source>
        <dbReference type="EMBL" id="MBU4633455.1"/>
    </source>
</evidence>
<organism evidence="10 11">
    <name type="scientific">Pseudomonas chlororaphis subsp. aurantiaca</name>
    <dbReference type="NCBI Taxonomy" id="86192"/>
    <lineage>
        <taxon>Bacteria</taxon>
        <taxon>Pseudomonadati</taxon>
        <taxon>Pseudomonadota</taxon>
        <taxon>Gammaproteobacteria</taxon>
        <taxon>Pseudomonadales</taxon>
        <taxon>Pseudomonadaceae</taxon>
        <taxon>Pseudomonas</taxon>
    </lineage>
</organism>
<sequence length="533" mass="58250">MSSVQRNNSFFLKCMTRPSLHIIAPLALAIVGLFNGKALADNELLQFEKVLSKGEGRSQEAAVGKTSEVATSPAVVSAGQTSNGPMRKVVAAPRQKVSVQGAVSPELPGVSAVAYGLARGAKTPSEVITHSGRELREIFLRAVEQAAERSPTVKRALAEQSASQADIDEAKGQRLPQVEIGSRSKSVELGGGRGDSNGQAISVDIVTPIFDWGRIRKTIESRSYMANAAESALQAELEASAFEVTSDLVELGKQRIIVDISQKFVDRMAELVKMLEGIVAVDTGRVSELTQAKARLLQAEASRSSAESKARDLEINLHKRIGERPLPPLPRSVYWQLQQPDLEHLLTESTQHPVVKQAQAQAKSADLQADAVRSSALPQLNWVIGKTTGEDAFGREPAWQTSLSMKWSAFRGGSTRASERAARQRAEAGRQNTEQQILDLEYRIRASHHDAQTLLERAELYRSLSVESDKVRGAFYEQWYHLGRRTLLDVLISESDHYNNQVSEISNRFDGYAAIIRQYASSGALVTWLSTGG</sequence>
<dbReference type="PANTHER" id="PTHR30026:SF20">
    <property type="entry name" value="OUTER MEMBRANE PROTEIN TOLC"/>
    <property type="match status" value="1"/>
</dbReference>
<protein>
    <submittedName>
        <fullName evidence="10">TolC family protein</fullName>
    </submittedName>
</protein>
<keyword evidence="8" id="KW-0175">Coiled coil</keyword>
<evidence type="ECO:0000256" key="8">
    <source>
        <dbReference type="SAM" id="Coils"/>
    </source>
</evidence>
<evidence type="ECO:0000256" key="1">
    <source>
        <dbReference type="ARBA" id="ARBA00004442"/>
    </source>
</evidence>
<evidence type="ECO:0000256" key="3">
    <source>
        <dbReference type="ARBA" id="ARBA00022448"/>
    </source>
</evidence>
<dbReference type="RefSeq" id="WP_216310691.1">
    <property type="nucleotide sequence ID" value="NZ_JAEEFW010000004.1"/>
</dbReference>
<accession>A0AAJ1E1Q3</accession>
<name>A0AAJ1E1Q3_9PSED</name>
<evidence type="ECO:0000256" key="2">
    <source>
        <dbReference type="ARBA" id="ARBA00007613"/>
    </source>
</evidence>
<feature type="coiled-coil region" evidence="8">
    <location>
        <begin position="289"/>
        <end position="316"/>
    </location>
</feature>
<evidence type="ECO:0000256" key="7">
    <source>
        <dbReference type="ARBA" id="ARBA00023237"/>
    </source>
</evidence>
<dbReference type="Proteomes" id="UP000787568">
    <property type="component" value="Unassembled WGS sequence"/>
</dbReference>
<dbReference type="InterPro" id="IPR003423">
    <property type="entry name" value="OMP_efflux"/>
</dbReference>
<dbReference type="GO" id="GO:0015562">
    <property type="term" value="F:efflux transmembrane transporter activity"/>
    <property type="evidence" value="ECO:0007669"/>
    <property type="project" value="InterPro"/>
</dbReference>
<evidence type="ECO:0000256" key="5">
    <source>
        <dbReference type="ARBA" id="ARBA00022692"/>
    </source>
</evidence>
<evidence type="ECO:0000256" key="9">
    <source>
        <dbReference type="SAM" id="MobiDB-lite"/>
    </source>
</evidence>
<gene>
    <name evidence="10" type="ORF">I8747_11670</name>
</gene>
<evidence type="ECO:0000256" key="6">
    <source>
        <dbReference type="ARBA" id="ARBA00023136"/>
    </source>
</evidence>
<dbReference type="PANTHER" id="PTHR30026">
    <property type="entry name" value="OUTER MEMBRANE PROTEIN TOLC"/>
    <property type="match status" value="1"/>
</dbReference>
<comment type="caution">
    <text evidence="10">The sequence shown here is derived from an EMBL/GenBank/DDBJ whole genome shotgun (WGS) entry which is preliminary data.</text>
</comment>
<keyword evidence="7" id="KW-0998">Cell outer membrane</keyword>
<feature type="region of interest" description="Disordered" evidence="9">
    <location>
        <begin position="154"/>
        <end position="174"/>
    </location>
</feature>
<dbReference type="GO" id="GO:0015288">
    <property type="term" value="F:porin activity"/>
    <property type="evidence" value="ECO:0007669"/>
    <property type="project" value="TreeGrafter"/>
</dbReference>
<dbReference type="InterPro" id="IPR051906">
    <property type="entry name" value="TolC-like"/>
</dbReference>
<keyword evidence="4" id="KW-1134">Transmembrane beta strand</keyword>
<reference evidence="10" key="1">
    <citation type="submission" date="2020-12" db="EMBL/GenBank/DDBJ databases">
        <title>Generalized mutagenesis with transposon Tn5. A laboratory procedure for the identification of genes responsible for a bacterial phenotype and its regulation, illustrated with phenazine production in Pseudomonas chlororaphis.</title>
        <authorList>
            <person name="Muzio F."/>
            <person name="Sobrero P."/>
            <person name="Agaras B."/>
            <person name="Valverde C."/>
        </authorList>
    </citation>
    <scope>NUCLEOTIDE SEQUENCE</scope>
    <source>
        <strain evidence="10">SMMP3</strain>
    </source>
</reference>
<dbReference type="Pfam" id="PF02321">
    <property type="entry name" value="OEP"/>
    <property type="match status" value="2"/>
</dbReference>
<proteinExistence type="inferred from homology"/>
<dbReference type="AlphaFoldDB" id="A0AAJ1E1Q3"/>
<dbReference type="GO" id="GO:0009279">
    <property type="term" value="C:cell outer membrane"/>
    <property type="evidence" value="ECO:0007669"/>
    <property type="project" value="UniProtKB-SubCell"/>
</dbReference>
<keyword evidence="6" id="KW-0472">Membrane</keyword>
<evidence type="ECO:0000313" key="11">
    <source>
        <dbReference type="Proteomes" id="UP000787568"/>
    </source>
</evidence>